<keyword evidence="1" id="KW-0472">Membrane</keyword>
<proteinExistence type="predicted"/>
<reference evidence="2" key="1">
    <citation type="submission" date="2015-12" db="EMBL/GenBank/DDBJ databases">
        <title>Update maize B73 reference genome by single molecule sequencing technologies.</title>
        <authorList>
            <consortium name="Maize Genome Sequencing Project"/>
            <person name="Ware D."/>
        </authorList>
    </citation>
    <scope>NUCLEOTIDE SEQUENCE</scope>
    <source>
        <tissue evidence="2">Seedling</tissue>
    </source>
</reference>
<gene>
    <name evidence="2" type="ORF">ZEAMMB73_Zm00001d013735</name>
</gene>
<protein>
    <submittedName>
        <fullName evidence="2">Uncharacterized protein</fullName>
    </submittedName>
</protein>
<feature type="transmembrane region" description="Helical" evidence="1">
    <location>
        <begin position="136"/>
        <end position="159"/>
    </location>
</feature>
<evidence type="ECO:0000256" key="1">
    <source>
        <dbReference type="SAM" id="Phobius"/>
    </source>
</evidence>
<dbReference type="IntAct" id="A0A1D6GLS1">
    <property type="interactions" value="2"/>
</dbReference>
<keyword evidence="1" id="KW-0812">Transmembrane</keyword>
<dbReference type="InParanoid" id="A0A1D6GLS1"/>
<keyword evidence="1" id="KW-1133">Transmembrane helix</keyword>
<dbReference type="PaxDb" id="4577-GRMZM2G008066_P01"/>
<name>A0A1D6GLS1_MAIZE</name>
<dbReference type="AlphaFoldDB" id="A0A1D6GLS1"/>
<evidence type="ECO:0000313" key="2">
    <source>
        <dbReference type="EMBL" id="AQK64259.1"/>
    </source>
</evidence>
<feature type="transmembrane region" description="Helical" evidence="1">
    <location>
        <begin position="113"/>
        <end position="130"/>
    </location>
</feature>
<dbReference type="EMBL" id="CM000781">
    <property type="protein sequence ID" value="AQK64259.1"/>
    <property type="molecule type" value="Genomic_DNA"/>
</dbReference>
<sequence>MPKPPAGFVLNEWGRCIAAAFKCIFIIVRSWPAAGHQYHRLGPPTSCNAGPVLSPFDREFSTKKISIMKRLLHEFMRKQALHLQVYTEEIRVQSSGLYLPRIRSRVQHIHRRIALSALIKIYGCFLFHLASDFDNMRPHLIIVGALKMINIIAPSWRVIPATNMIDKIRKDPQLKKKICFNPYMYRGNLALQIGCKLLSVSLDIKKSLHEVRSSPSVRPPHATLVA</sequence>
<dbReference type="STRING" id="4577.A0A1D6GLS1"/>
<dbReference type="EMBL" id="CM000781">
    <property type="protein sequence ID" value="AQK64260.1"/>
    <property type="molecule type" value="Genomic_DNA"/>
</dbReference>
<accession>A0A1D6GLS1</accession>
<organism evidence="2">
    <name type="scientific">Zea mays</name>
    <name type="common">Maize</name>
    <dbReference type="NCBI Taxonomy" id="4577"/>
    <lineage>
        <taxon>Eukaryota</taxon>
        <taxon>Viridiplantae</taxon>
        <taxon>Streptophyta</taxon>
        <taxon>Embryophyta</taxon>
        <taxon>Tracheophyta</taxon>
        <taxon>Spermatophyta</taxon>
        <taxon>Magnoliopsida</taxon>
        <taxon>Liliopsida</taxon>
        <taxon>Poales</taxon>
        <taxon>Poaceae</taxon>
        <taxon>PACMAD clade</taxon>
        <taxon>Panicoideae</taxon>
        <taxon>Andropogonodae</taxon>
        <taxon>Andropogoneae</taxon>
        <taxon>Tripsacinae</taxon>
        <taxon>Zea</taxon>
    </lineage>
</organism>
<dbReference type="ExpressionAtlas" id="A0A1D6GLS1">
    <property type="expression patterns" value="baseline"/>
</dbReference>